<dbReference type="AlphaFoldDB" id="T0HBP4"/>
<name>T0HBP4_9SPHN</name>
<dbReference type="PATRIC" id="fig|1096930.3.peg.3407"/>
<dbReference type="InterPro" id="IPR008565">
    <property type="entry name" value="TtsA-like_GH18_dom"/>
</dbReference>
<dbReference type="eggNOG" id="COG3926">
    <property type="taxonomic scope" value="Bacteria"/>
</dbReference>
<feature type="region of interest" description="Disordered" evidence="1">
    <location>
        <begin position="535"/>
        <end position="565"/>
    </location>
</feature>
<organism evidence="3 4">
    <name type="scientific">Novosphingobium lindaniclasticum LE124</name>
    <dbReference type="NCBI Taxonomy" id="1096930"/>
    <lineage>
        <taxon>Bacteria</taxon>
        <taxon>Pseudomonadati</taxon>
        <taxon>Pseudomonadota</taxon>
        <taxon>Alphaproteobacteria</taxon>
        <taxon>Sphingomonadales</taxon>
        <taxon>Sphingomonadaceae</taxon>
        <taxon>Novosphingobium</taxon>
    </lineage>
</organism>
<feature type="domain" description="TtsA-like Glycoside hydrolase family 108" evidence="2">
    <location>
        <begin position="287"/>
        <end position="355"/>
    </location>
</feature>
<dbReference type="OrthoDB" id="7592628at2"/>
<evidence type="ECO:0000256" key="1">
    <source>
        <dbReference type="SAM" id="MobiDB-lite"/>
    </source>
</evidence>
<dbReference type="InterPro" id="IPR023346">
    <property type="entry name" value="Lysozyme-like_dom_sf"/>
</dbReference>
<feature type="compositionally biased region" description="Basic and acidic residues" evidence="1">
    <location>
        <begin position="538"/>
        <end position="563"/>
    </location>
</feature>
<dbReference type="SUPFAM" id="SSF53955">
    <property type="entry name" value="Lysozyme-like"/>
    <property type="match status" value="1"/>
</dbReference>
<reference evidence="3 4" key="1">
    <citation type="journal article" date="2013" name="Genome Announc.">
        <title>Genome Sequence of Novosphingobium lindaniclasticum LE124T, Isolated from a Hexachlorocyclohexane Dumpsite.</title>
        <authorList>
            <person name="Saxena A."/>
            <person name="Nayyar N."/>
            <person name="Sangwan N."/>
            <person name="Kumari R."/>
            <person name="Khurana J.P."/>
            <person name="Lal R."/>
        </authorList>
    </citation>
    <scope>NUCLEOTIDE SEQUENCE [LARGE SCALE GENOMIC DNA]</scope>
    <source>
        <strain evidence="3 4">LE124</strain>
    </source>
</reference>
<comment type="caution">
    <text evidence="3">The sequence shown here is derived from an EMBL/GenBank/DDBJ whole genome shotgun (WGS) entry which is preliminary data.</text>
</comment>
<evidence type="ECO:0000259" key="2">
    <source>
        <dbReference type="Pfam" id="PF05838"/>
    </source>
</evidence>
<dbReference type="Gene3D" id="1.20.141.10">
    <property type="entry name" value="Chitosanase, subunit A, domain 1"/>
    <property type="match status" value="1"/>
</dbReference>
<feature type="compositionally biased region" description="Basic and acidic residues" evidence="1">
    <location>
        <begin position="483"/>
        <end position="494"/>
    </location>
</feature>
<gene>
    <name evidence="3" type="ORF">L284_17170</name>
</gene>
<sequence>MGSAARGDGGAEELMRTLGLVNKAASSFQDYTNQKFQADEQKNAAQGSIDAATGHVDPELEQRSHSYRNSVALGRTMTNFQSGLQDFDGQLRSTIENQDDPDLATRQTEVNQQIDKFFQDFALDPETGELRSFLATPDAKRWLAGSMTETRAKLEASARTRIEERFKGEALTHAATNLGAQIDSGSIDLIGLRKLVPQTVTDDELRATVVTTFQGKAEQLKAEGRYEDAMRAVNALLGEGLTEGSLVPVDVPDGPYAPTASNLTAPAAKPTVARRRSQSEVINFVLMDLEGGDKIVDNKDGAGTTKYGITARNNPDVDVKNLTLGKAAGIAKDRYWQSAYDDAHPAVAAIAFDAGFINSKSFARSLATTYKNDPAGALGAYRKRLEDIAKKPGKATYLRSWMNRVERLGTYLGVGPGGTGTDNVIDDPSFALDPEPLNPVEAAKRNPGVSLASQMTGGLSLRPEERTKLLEYRDQLGREVNSEWDRKRREKQDENASGMLLRLSGLGAPLTPTEIAEAARRHDITPQQTAQLLNTIRSDADRDEARAQRAADDAERDRDKQDELTAQNIVANLMGDVYSGKRSPGEALRMFGQGAAGLDPKVRRAVLGAVTSEANGIEEVRKNNPVVRAATDTLDDAEQDALRRVRKNLRDPKGRVITQEQQRAIISLEFAKAKRTLFQAAIDKGEVGNLPDQLNKQVIGKIKPYLVAPTTPAK</sequence>
<dbReference type="Proteomes" id="UP000015527">
    <property type="component" value="Unassembled WGS sequence"/>
</dbReference>
<protein>
    <recommendedName>
        <fullName evidence="2">TtsA-like Glycoside hydrolase family 108 domain-containing protein</fullName>
    </recommendedName>
</protein>
<evidence type="ECO:0000313" key="4">
    <source>
        <dbReference type="Proteomes" id="UP000015527"/>
    </source>
</evidence>
<keyword evidence="4" id="KW-1185">Reference proteome</keyword>
<feature type="region of interest" description="Disordered" evidence="1">
    <location>
        <begin position="483"/>
        <end position="504"/>
    </location>
</feature>
<dbReference type="RefSeq" id="WP_021235225.1">
    <property type="nucleotide sequence ID" value="NZ_ATHL01000110.1"/>
</dbReference>
<evidence type="ECO:0000313" key="3">
    <source>
        <dbReference type="EMBL" id="EQB10422.1"/>
    </source>
</evidence>
<dbReference type="Pfam" id="PF05838">
    <property type="entry name" value="Glyco_hydro_108"/>
    <property type="match status" value="1"/>
</dbReference>
<accession>T0HBP4</accession>
<proteinExistence type="predicted"/>
<dbReference type="EMBL" id="ATHL01000110">
    <property type="protein sequence ID" value="EQB10422.1"/>
    <property type="molecule type" value="Genomic_DNA"/>
</dbReference>